<dbReference type="AlphaFoldDB" id="A0AAW2UVH7"/>
<protein>
    <submittedName>
        <fullName evidence="1">Uncharacterized protein</fullName>
    </submittedName>
</protein>
<accession>A0AAW2UVH7</accession>
<comment type="caution">
    <text evidence="1">The sequence shown here is derived from an EMBL/GenBank/DDBJ whole genome shotgun (WGS) entry which is preliminary data.</text>
</comment>
<evidence type="ECO:0000313" key="1">
    <source>
        <dbReference type="EMBL" id="KAL0420764.1"/>
    </source>
</evidence>
<gene>
    <name evidence="1" type="ORF">Slati_3099300</name>
</gene>
<reference evidence="1" key="1">
    <citation type="submission" date="2020-06" db="EMBL/GenBank/DDBJ databases">
        <authorList>
            <person name="Li T."/>
            <person name="Hu X."/>
            <person name="Zhang T."/>
            <person name="Song X."/>
            <person name="Zhang H."/>
            <person name="Dai N."/>
            <person name="Sheng W."/>
            <person name="Hou X."/>
            <person name="Wei L."/>
        </authorList>
    </citation>
    <scope>NUCLEOTIDE SEQUENCE</scope>
    <source>
        <strain evidence="1">KEN1</strain>
        <tissue evidence="1">Leaf</tissue>
    </source>
</reference>
<reference evidence="1" key="2">
    <citation type="journal article" date="2024" name="Plant">
        <title>Genomic evolution and insights into agronomic trait innovations of Sesamum species.</title>
        <authorList>
            <person name="Miao H."/>
            <person name="Wang L."/>
            <person name="Qu L."/>
            <person name="Liu H."/>
            <person name="Sun Y."/>
            <person name="Le M."/>
            <person name="Wang Q."/>
            <person name="Wei S."/>
            <person name="Zheng Y."/>
            <person name="Lin W."/>
            <person name="Duan Y."/>
            <person name="Cao H."/>
            <person name="Xiong S."/>
            <person name="Wang X."/>
            <person name="Wei L."/>
            <person name="Li C."/>
            <person name="Ma Q."/>
            <person name="Ju M."/>
            <person name="Zhao R."/>
            <person name="Li G."/>
            <person name="Mu C."/>
            <person name="Tian Q."/>
            <person name="Mei H."/>
            <person name="Zhang T."/>
            <person name="Gao T."/>
            <person name="Zhang H."/>
        </authorList>
    </citation>
    <scope>NUCLEOTIDE SEQUENCE</scope>
    <source>
        <strain evidence="1">KEN1</strain>
    </source>
</reference>
<proteinExistence type="predicted"/>
<sequence length="88" mass="10043">MEELASVLLAFNQAMLTIQLRHILYNPASLAARVLKARYFPNTSILEAKIGYRPSYAWSSIFSTIPLILTGFRWRIDSGTSVRIWLDP</sequence>
<name>A0AAW2UVH7_9LAMI</name>
<organism evidence="1">
    <name type="scientific">Sesamum latifolium</name>
    <dbReference type="NCBI Taxonomy" id="2727402"/>
    <lineage>
        <taxon>Eukaryota</taxon>
        <taxon>Viridiplantae</taxon>
        <taxon>Streptophyta</taxon>
        <taxon>Embryophyta</taxon>
        <taxon>Tracheophyta</taxon>
        <taxon>Spermatophyta</taxon>
        <taxon>Magnoliopsida</taxon>
        <taxon>eudicotyledons</taxon>
        <taxon>Gunneridae</taxon>
        <taxon>Pentapetalae</taxon>
        <taxon>asterids</taxon>
        <taxon>lamiids</taxon>
        <taxon>Lamiales</taxon>
        <taxon>Pedaliaceae</taxon>
        <taxon>Sesamum</taxon>
    </lineage>
</organism>
<dbReference type="EMBL" id="JACGWN010000011">
    <property type="protein sequence ID" value="KAL0420764.1"/>
    <property type="molecule type" value="Genomic_DNA"/>
</dbReference>